<dbReference type="SUPFAM" id="SSF102645">
    <property type="entry name" value="CoaB-like"/>
    <property type="match status" value="1"/>
</dbReference>
<evidence type="ECO:0000256" key="4">
    <source>
        <dbReference type="RuleBase" id="RU364078"/>
    </source>
</evidence>
<comment type="cofactor">
    <cofactor evidence="3">
        <name>FMN</name>
        <dbReference type="ChEBI" id="CHEBI:58210"/>
    </cofactor>
    <text evidence="3">Binds 1 FMN per subunit.</text>
</comment>
<dbReference type="EMBL" id="VENP01000014">
    <property type="protein sequence ID" value="TNU75895.1"/>
    <property type="molecule type" value="Genomic_DNA"/>
</dbReference>
<dbReference type="Gene3D" id="3.40.50.10300">
    <property type="entry name" value="CoaB-like"/>
    <property type="match status" value="1"/>
</dbReference>
<comment type="catalytic activity">
    <reaction evidence="3 4">
        <text>N-[(R)-4-phosphopantothenoyl]-L-cysteine + H(+) = (R)-4'-phosphopantetheine + CO2</text>
        <dbReference type="Rhea" id="RHEA:16793"/>
        <dbReference type="ChEBI" id="CHEBI:15378"/>
        <dbReference type="ChEBI" id="CHEBI:16526"/>
        <dbReference type="ChEBI" id="CHEBI:59458"/>
        <dbReference type="ChEBI" id="CHEBI:61723"/>
        <dbReference type="EC" id="4.1.1.36"/>
    </reaction>
</comment>
<organism evidence="7 8">
    <name type="scientific">Miniimonas arenae</name>
    <dbReference type="NCBI Taxonomy" id="676201"/>
    <lineage>
        <taxon>Bacteria</taxon>
        <taxon>Bacillati</taxon>
        <taxon>Actinomycetota</taxon>
        <taxon>Actinomycetes</taxon>
        <taxon>Micrococcales</taxon>
        <taxon>Beutenbergiaceae</taxon>
        <taxon>Miniimonas</taxon>
    </lineage>
</organism>
<comment type="similarity">
    <text evidence="3 4">In the N-terminal section; belongs to the HFCD (homo-oligomeric flavin containing Cys decarboxylase) superfamily.</text>
</comment>
<dbReference type="PANTHER" id="PTHR14359">
    <property type="entry name" value="HOMO-OLIGOMERIC FLAVIN CONTAINING CYS DECARBOXYLASE FAMILY"/>
    <property type="match status" value="1"/>
</dbReference>
<dbReference type="GO" id="GO:0015937">
    <property type="term" value="P:coenzyme A biosynthetic process"/>
    <property type="evidence" value="ECO:0007669"/>
    <property type="project" value="UniProtKB-UniRule"/>
</dbReference>
<dbReference type="GO" id="GO:0071513">
    <property type="term" value="C:phosphopantothenoylcysteine decarboxylase complex"/>
    <property type="evidence" value="ECO:0007669"/>
    <property type="project" value="TreeGrafter"/>
</dbReference>
<dbReference type="Gene3D" id="3.40.50.1950">
    <property type="entry name" value="Flavin prenyltransferase-like"/>
    <property type="match status" value="1"/>
</dbReference>
<keyword evidence="3" id="KW-0479">Metal-binding</keyword>
<keyword evidence="3 4" id="KW-0288">FMN</keyword>
<feature type="binding site" evidence="3">
    <location>
        <position position="341"/>
    </location>
    <ligand>
        <name>CTP</name>
        <dbReference type="ChEBI" id="CHEBI:37563"/>
    </ligand>
</feature>
<evidence type="ECO:0000256" key="3">
    <source>
        <dbReference type="HAMAP-Rule" id="MF_02225"/>
    </source>
</evidence>
<feature type="domain" description="DNA/pantothenate metabolism flavoprotein C-terminal" evidence="6">
    <location>
        <begin position="179"/>
        <end position="393"/>
    </location>
</feature>
<dbReference type="GO" id="GO:0046872">
    <property type="term" value="F:metal ion binding"/>
    <property type="evidence" value="ECO:0007669"/>
    <property type="project" value="UniProtKB-KW"/>
</dbReference>
<dbReference type="RefSeq" id="WP_139986424.1">
    <property type="nucleotide sequence ID" value="NZ_VENP01000014.1"/>
</dbReference>
<dbReference type="Pfam" id="PF02441">
    <property type="entry name" value="Flavoprotein"/>
    <property type="match status" value="1"/>
</dbReference>
<comment type="pathway">
    <text evidence="3 4">Cofactor biosynthesis; coenzyme A biosynthesis; CoA from (R)-pantothenate: step 3/5.</text>
</comment>
<feature type="binding site" evidence="3">
    <location>
        <position position="316"/>
    </location>
    <ligand>
        <name>CTP</name>
        <dbReference type="ChEBI" id="CHEBI:37563"/>
    </ligand>
</feature>
<dbReference type="InterPro" id="IPR036551">
    <property type="entry name" value="Flavin_trans-like"/>
</dbReference>
<dbReference type="SUPFAM" id="SSF52507">
    <property type="entry name" value="Homo-oligomeric flavin-containing Cys decarboxylases, HFCD"/>
    <property type="match status" value="1"/>
</dbReference>
<dbReference type="GO" id="GO:0010181">
    <property type="term" value="F:FMN binding"/>
    <property type="evidence" value="ECO:0007669"/>
    <property type="project" value="UniProtKB-UniRule"/>
</dbReference>
<dbReference type="EC" id="6.3.2.5" evidence="3"/>
<gene>
    <name evidence="3 7" type="primary">coaBC</name>
    <name evidence="7" type="ORF">FH969_05610</name>
</gene>
<comment type="similarity">
    <text evidence="3 4">In the C-terminal section; belongs to the PPC synthetase family.</text>
</comment>
<evidence type="ECO:0000256" key="1">
    <source>
        <dbReference type="ARBA" id="ARBA00022793"/>
    </source>
</evidence>
<dbReference type="HAMAP" id="MF_02225">
    <property type="entry name" value="CoaBC"/>
    <property type="match status" value="1"/>
</dbReference>
<keyword evidence="2 3" id="KW-0456">Lyase</keyword>
<dbReference type="Proteomes" id="UP000313849">
    <property type="component" value="Unassembled WGS sequence"/>
</dbReference>
<dbReference type="OrthoDB" id="9802554at2"/>
<keyword evidence="8" id="KW-1185">Reference proteome</keyword>
<feature type="domain" description="Flavoprotein" evidence="5">
    <location>
        <begin position="1"/>
        <end position="170"/>
    </location>
</feature>
<evidence type="ECO:0000259" key="5">
    <source>
        <dbReference type="Pfam" id="PF02441"/>
    </source>
</evidence>
<feature type="binding site" evidence="3">
    <location>
        <position position="270"/>
    </location>
    <ligand>
        <name>CTP</name>
        <dbReference type="ChEBI" id="CHEBI:37563"/>
    </ligand>
</feature>
<dbReference type="NCBIfam" id="TIGR00521">
    <property type="entry name" value="coaBC_dfp"/>
    <property type="match status" value="1"/>
</dbReference>
<proteinExistence type="inferred from homology"/>
<keyword evidence="1 3" id="KW-0210">Decarboxylase</keyword>
<feature type="region of interest" description="Phosphopantothenoylcysteine decarboxylase" evidence="3">
    <location>
        <begin position="1"/>
        <end position="182"/>
    </location>
</feature>
<evidence type="ECO:0000313" key="8">
    <source>
        <dbReference type="Proteomes" id="UP000313849"/>
    </source>
</evidence>
<dbReference type="EC" id="4.1.1.36" evidence="3"/>
<dbReference type="UniPathway" id="UPA00241">
    <property type="reaction ID" value="UER00353"/>
</dbReference>
<dbReference type="InterPro" id="IPR003382">
    <property type="entry name" value="Flavoprotein"/>
</dbReference>
<dbReference type="PANTHER" id="PTHR14359:SF6">
    <property type="entry name" value="PHOSPHOPANTOTHENOYLCYSTEINE DECARBOXYLASE"/>
    <property type="match status" value="1"/>
</dbReference>
<evidence type="ECO:0000259" key="6">
    <source>
        <dbReference type="Pfam" id="PF04127"/>
    </source>
</evidence>
<dbReference type="Pfam" id="PF04127">
    <property type="entry name" value="DFP"/>
    <property type="match status" value="1"/>
</dbReference>
<dbReference type="GO" id="GO:0004632">
    <property type="term" value="F:phosphopantothenate--cysteine ligase activity"/>
    <property type="evidence" value="ECO:0007669"/>
    <property type="project" value="UniProtKB-UniRule"/>
</dbReference>
<sequence length="402" mass="41143">MRVLLGVSGGIAAYKAVGLLRILAEAGHDVHVVPTEGALRFVGKPTWESLAGHAVRTDVFTGAPEVEHVHLGRSVDLAVVAPATADLLARMAGGHADDLLTATLLTVTAPVLVAPAMHTEMWLHPATQANVALLRSRGVHVLDPDTGRLAGADSGPGRLPEPAAIAAAALALLAPQDLTGVCAVVSAGGTREPLDPVRFLGNRSSGRQGLAVADELAARGADVTIVAAHVEVPLGAHRVVPVGTAAELEVAVRHEAKTADVVVMAAAVADYRPAHAADAKIKKSGDAGLTLELVQNPDILAGLVADRRPGQVVVGFAAETGEGDDVVGTVLQHGRTKARRKGADLLAVNPVGVDLGFGDVPNSVVVLDGEGTEVGRGGGTKREVARILVDLVSDRLDRSSLH</sequence>
<comment type="pathway">
    <text evidence="3 4">Cofactor biosynthesis; coenzyme A biosynthesis; CoA from (R)-pantothenate: step 2/5.</text>
</comment>
<comment type="catalytic activity">
    <reaction evidence="3 4">
        <text>(R)-4'-phosphopantothenate + L-cysteine + CTP = N-[(R)-4-phosphopantothenoyl]-L-cysteine + CMP + diphosphate + H(+)</text>
        <dbReference type="Rhea" id="RHEA:19397"/>
        <dbReference type="ChEBI" id="CHEBI:10986"/>
        <dbReference type="ChEBI" id="CHEBI:15378"/>
        <dbReference type="ChEBI" id="CHEBI:33019"/>
        <dbReference type="ChEBI" id="CHEBI:35235"/>
        <dbReference type="ChEBI" id="CHEBI:37563"/>
        <dbReference type="ChEBI" id="CHEBI:59458"/>
        <dbReference type="ChEBI" id="CHEBI:60377"/>
        <dbReference type="EC" id="6.3.2.5"/>
    </reaction>
</comment>
<dbReference type="InterPro" id="IPR007085">
    <property type="entry name" value="DNA/pantothenate-metab_flavo_C"/>
</dbReference>
<feature type="binding site" evidence="3">
    <location>
        <position position="337"/>
    </location>
    <ligand>
        <name>CTP</name>
        <dbReference type="ChEBI" id="CHEBI:37563"/>
    </ligand>
</feature>
<keyword evidence="3" id="KW-0511">Multifunctional enzyme</keyword>
<comment type="function">
    <text evidence="3">Catalyzes two sequential steps in the biosynthesis of coenzyme A. In the first step cysteine is conjugated to 4'-phosphopantothenate to form 4-phosphopantothenoylcysteine. In the second step the latter compound is decarboxylated to form 4'-phosphopantotheine.</text>
</comment>
<name>A0A5C5BF64_9MICO</name>
<keyword evidence="3" id="KW-0460">Magnesium</keyword>
<keyword evidence="3 4" id="KW-0285">Flavoprotein</keyword>
<evidence type="ECO:0000256" key="2">
    <source>
        <dbReference type="ARBA" id="ARBA00023239"/>
    </source>
</evidence>
<dbReference type="AlphaFoldDB" id="A0A5C5BF64"/>
<accession>A0A5C5BF64</accession>
<comment type="function">
    <text evidence="4">Catalyzes two steps in the biosynthesis of coenzyme A. In the first step cysteine is conjugated to 4'-phosphopantothenate to form 4-phosphopantothenoylcysteine, in the latter compound is decarboxylated to form 4'-phosphopantotheine.</text>
</comment>
<comment type="caution">
    <text evidence="3">Lacks conserved residue(s) required for the propagation of feature annotation.</text>
</comment>
<dbReference type="InterPro" id="IPR005252">
    <property type="entry name" value="CoaBC"/>
</dbReference>
<protein>
    <recommendedName>
        <fullName evidence="3">Coenzyme A biosynthesis bifunctional protein CoaBC</fullName>
    </recommendedName>
    <alternativeName>
        <fullName evidence="3">DNA/pantothenate metabolism flavoprotein</fullName>
    </alternativeName>
    <alternativeName>
        <fullName evidence="3">Phosphopantothenoylcysteine synthetase/decarboxylase</fullName>
        <shortName evidence="3">PPCS-PPCDC</shortName>
    </alternativeName>
    <domain>
        <recommendedName>
            <fullName evidence="3">Phosphopantothenoylcysteine decarboxylase</fullName>
            <shortName evidence="3">PPC decarboxylase</shortName>
            <shortName evidence="3">PPC-DC</shortName>
            <ecNumber evidence="3">4.1.1.36</ecNumber>
        </recommendedName>
        <alternativeName>
            <fullName evidence="3">CoaC</fullName>
        </alternativeName>
    </domain>
    <domain>
        <recommendedName>
            <fullName evidence="3">Phosphopantothenate--cysteine ligase</fullName>
            <ecNumber evidence="3">6.3.2.5</ecNumber>
        </recommendedName>
        <alternativeName>
            <fullName evidence="3">CoaB</fullName>
        </alternativeName>
        <alternativeName>
            <fullName evidence="3">Phosphopantothenoylcysteine synthetase</fullName>
            <shortName evidence="3">PPC synthetase</shortName>
            <shortName evidence="3">PPC-S</shortName>
        </alternativeName>
    </domain>
</protein>
<feature type="binding site" evidence="3">
    <location>
        <position position="280"/>
    </location>
    <ligand>
        <name>CTP</name>
        <dbReference type="ChEBI" id="CHEBI:37563"/>
    </ligand>
</feature>
<comment type="caution">
    <text evidence="7">The sequence shown here is derived from an EMBL/GenBank/DDBJ whole genome shotgun (WGS) entry which is preliminary data.</text>
</comment>
<feature type="binding site" evidence="3">
    <location>
        <begin position="297"/>
        <end position="300"/>
    </location>
    <ligand>
        <name>CTP</name>
        <dbReference type="ChEBI" id="CHEBI:37563"/>
    </ligand>
</feature>
<dbReference type="InterPro" id="IPR035929">
    <property type="entry name" value="CoaB-like_sf"/>
</dbReference>
<evidence type="ECO:0000313" key="7">
    <source>
        <dbReference type="EMBL" id="TNU75895.1"/>
    </source>
</evidence>
<dbReference type="GO" id="GO:0004633">
    <property type="term" value="F:phosphopantothenoylcysteine decarboxylase activity"/>
    <property type="evidence" value="ECO:0007669"/>
    <property type="project" value="UniProtKB-UniRule"/>
</dbReference>
<feature type="region of interest" description="Phosphopantothenate--cysteine ligase" evidence="3">
    <location>
        <begin position="183"/>
        <end position="402"/>
    </location>
</feature>
<dbReference type="GO" id="GO:0015941">
    <property type="term" value="P:pantothenate catabolic process"/>
    <property type="evidence" value="ECO:0007669"/>
    <property type="project" value="InterPro"/>
</dbReference>
<keyword evidence="3 4" id="KW-0436">Ligase</keyword>
<reference evidence="7 8" key="1">
    <citation type="submission" date="2019-06" db="EMBL/GenBank/DDBJ databases">
        <title>Draft genome sequence of Miniimonas arenae KCTC 19750T isolated from sea sand.</title>
        <authorList>
            <person name="Park S.-J."/>
        </authorList>
    </citation>
    <scope>NUCLEOTIDE SEQUENCE [LARGE SCALE GENOMIC DNA]</scope>
    <source>
        <strain evidence="7 8">KCTC 19750</strain>
    </source>
</reference>
<comment type="cofactor">
    <cofactor evidence="3">
        <name>Mg(2+)</name>
        <dbReference type="ChEBI" id="CHEBI:18420"/>
    </cofactor>
</comment>